<dbReference type="Gene3D" id="2.30.29.30">
    <property type="entry name" value="Pleckstrin-homology domain (PH domain)/Phosphotyrosine-binding domain (PTB)"/>
    <property type="match status" value="1"/>
</dbReference>
<evidence type="ECO:0000313" key="7">
    <source>
        <dbReference type="EMBL" id="ERN19392.1"/>
    </source>
</evidence>
<sequence>MALPPFDAERAESSRQHVVALNTQFASWVQSQLKNHPDALWMDGVQDYIRHASRIMEEFSDIVGWLRENAAAANGVTDANKLTAKNRVLPEIKTQKLQAQVPNTSGSNPSGPSMSFVNPWGAPPASTNQISVFPGTQSATLTARETSDNVDEGDEVEQPSSPSLKKTEEQGVRVVHEVKCKLYIKPDDPVEKGWKDMGMGQLSIKCVEGAAKATKESKPTIIIRNHVGKVLLNALIYPSIRMNIQKNTLATIFHTSGDGFSGGTETGKDNDIVVARTYLLRMKSEEETNKLAEAIKVYTPVLE</sequence>
<dbReference type="PANTHER" id="PTHR23138:SF141">
    <property type="entry name" value="NUCLEAR PORE COMPLEX PROTEIN NUP50"/>
    <property type="match status" value="1"/>
</dbReference>
<accession>U5DD91</accession>
<dbReference type="CDD" id="cd13170">
    <property type="entry name" value="RanBD_NUP50"/>
    <property type="match status" value="1"/>
</dbReference>
<dbReference type="AlphaFoldDB" id="U5DD91"/>
<dbReference type="Pfam" id="PF00638">
    <property type="entry name" value="Ran_BP1"/>
    <property type="match status" value="1"/>
</dbReference>
<dbReference type="STRING" id="13333.U5DD91"/>
<keyword evidence="3" id="KW-0811">Translocation</keyword>
<keyword evidence="4" id="KW-0906">Nuclear pore complex</keyword>
<evidence type="ECO:0000256" key="1">
    <source>
        <dbReference type="ARBA" id="ARBA00004567"/>
    </source>
</evidence>
<comment type="subcellular location">
    <subcellularLocation>
        <location evidence="1">Nucleus</location>
        <location evidence="1">Nuclear pore complex</location>
    </subcellularLocation>
</comment>
<dbReference type="PANTHER" id="PTHR23138">
    <property type="entry name" value="RAN BINDING PROTEIN"/>
    <property type="match status" value="1"/>
</dbReference>
<dbReference type="InterPro" id="IPR045255">
    <property type="entry name" value="RanBP1-like"/>
</dbReference>
<keyword evidence="2" id="KW-0813">Transport</keyword>
<evidence type="ECO:0000256" key="4">
    <source>
        <dbReference type="ARBA" id="ARBA00023132"/>
    </source>
</evidence>
<dbReference type="InterPro" id="IPR011993">
    <property type="entry name" value="PH-like_dom_sf"/>
</dbReference>
<keyword evidence="8" id="KW-1185">Reference proteome</keyword>
<evidence type="ECO:0000313" key="8">
    <source>
        <dbReference type="Proteomes" id="UP000017836"/>
    </source>
</evidence>
<dbReference type="SUPFAM" id="SSF50729">
    <property type="entry name" value="PH domain-like"/>
    <property type="match status" value="1"/>
</dbReference>
<dbReference type="HOGENOM" id="CLU_039356_0_0_1"/>
<reference evidence="8" key="1">
    <citation type="journal article" date="2013" name="Science">
        <title>The Amborella genome and the evolution of flowering plants.</title>
        <authorList>
            <consortium name="Amborella Genome Project"/>
        </authorList>
    </citation>
    <scope>NUCLEOTIDE SEQUENCE [LARGE SCALE GENOMIC DNA]</scope>
</reference>
<feature type="compositionally biased region" description="Acidic residues" evidence="5">
    <location>
        <begin position="148"/>
        <end position="157"/>
    </location>
</feature>
<evidence type="ECO:0000259" key="6">
    <source>
        <dbReference type="PROSITE" id="PS50196"/>
    </source>
</evidence>
<evidence type="ECO:0000256" key="3">
    <source>
        <dbReference type="ARBA" id="ARBA00023010"/>
    </source>
</evidence>
<organism evidence="7 8">
    <name type="scientific">Amborella trichopoda</name>
    <dbReference type="NCBI Taxonomy" id="13333"/>
    <lineage>
        <taxon>Eukaryota</taxon>
        <taxon>Viridiplantae</taxon>
        <taxon>Streptophyta</taxon>
        <taxon>Embryophyta</taxon>
        <taxon>Tracheophyta</taxon>
        <taxon>Spermatophyta</taxon>
        <taxon>Magnoliopsida</taxon>
        <taxon>Amborellales</taxon>
        <taxon>Amborellaceae</taxon>
        <taxon>Amborella</taxon>
    </lineage>
</organism>
<evidence type="ECO:0000256" key="2">
    <source>
        <dbReference type="ARBA" id="ARBA00022816"/>
    </source>
</evidence>
<keyword evidence="4" id="KW-0653">Protein transport</keyword>
<proteinExistence type="predicted"/>
<keyword evidence="2" id="KW-0509">mRNA transport</keyword>
<name>U5DD91_AMBTC</name>
<dbReference type="InterPro" id="IPR000156">
    <property type="entry name" value="Ran_bind_dom"/>
</dbReference>
<evidence type="ECO:0000256" key="5">
    <source>
        <dbReference type="SAM" id="MobiDB-lite"/>
    </source>
</evidence>
<dbReference type="PROSITE" id="PS50196">
    <property type="entry name" value="RANBD1"/>
    <property type="match status" value="1"/>
</dbReference>
<dbReference type="GO" id="GO:0051028">
    <property type="term" value="P:mRNA transport"/>
    <property type="evidence" value="ECO:0007669"/>
    <property type="project" value="UniProtKB-KW"/>
</dbReference>
<dbReference type="Gramene" id="ERN19392">
    <property type="protein sequence ID" value="ERN19392"/>
    <property type="gene ID" value="AMTR_s00069p00148420"/>
</dbReference>
<gene>
    <name evidence="7" type="ORF">AMTR_s00069p00148420</name>
</gene>
<feature type="domain" description="RanBD1" evidence="6">
    <location>
        <begin position="166"/>
        <end position="303"/>
    </location>
</feature>
<keyword evidence="4" id="KW-0539">Nucleus</keyword>
<dbReference type="KEGG" id="atr:18447776"/>
<feature type="region of interest" description="Disordered" evidence="5">
    <location>
        <begin position="142"/>
        <end position="170"/>
    </location>
</feature>
<dbReference type="GO" id="GO:0015031">
    <property type="term" value="P:protein transport"/>
    <property type="evidence" value="ECO:0007669"/>
    <property type="project" value="UniProtKB-KW"/>
</dbReference>
<dbReference type="Proteomes" id="UP000017836">
    <property type="component" value="Unassembled WGS sequence"/>
</dbReference>
<dbReference type="OrthoDB" id="185618at2759"/>
<dbReference type="OMA" id="SWVQMQL"/>
<dbReference type="eggNOG" id="KOG2724">
    <property type="taxonomic scope" value="Eukaryota"/>
</dbReference>
<protein>
    <recommendedName>
        <fullName evidence="6">RanBD1 domain-containing protein</fullName>
    </recommendedName>
</protein>
<dbReference type="EMBL" id="KI392069">
    <property type="protein sequence ID" value="ERN19392.1"/>
    <property type="molecule type" value="Genomic_DNA"/>
</dbReference>
<dbReference type="GO" id="GO:0005643">
    <property type="term" value="C:nuclear pore"/>
    <property type="evidence" value="ECO:0007669"/>
    <property type="project" value="UniProtKB-SubCell"/>
</dbReference>